<name>A0ABT3I0B4_9FLAO</name>
<accession>A0ABT3I0B4</accession>
<evidence type="ECO:0000313" key="1">
    <source>
        <dbReference type="EMBL" id="MCW3169515.1"/>
    </source>
</evidence>
<evidence type="ECO:0008006" key="3">
    <source>
        <dbReference type="Google" id="ProtNLM"/>
    </source>
</evidence>
<sequence>MKKLSIAILTIVLLESCGKKKGRDSECSLDGCNHGNTCNG</sequence>
<evidence type="ECO:0000313" key="2">
    <source>
        <dbReference type="Proteomes" id="UP001163731"/>
    </source>
</evidence>
<gene>
    <name evidence="1" type="ORF">OMO38_13380</name>
</gene>
<organism evidence="1 2">
    <name type="scientific">Chryseobacterium kimseyorum</name>
    <dbReference type="NCBI Taxonomy" id="2984028"/>
    <lineage>
        <taxon>Bacteria</taxon>
        <taxon>Pseudomonadati</taxon>
        <taxon>Bacteroidota</taxon>
        <taxon>Flavobacteriia</taxon>
        <taxon>Flavobacteriales</taxon>
        <taxon>Weeksellaceae</taxon>
        <taxon>Chryseobacterium group</taxon>
        <taxon>Chryseobacterium</taxon>
    </lineage>
</organism>
<dbReference type="Proteomes" id="UP001163731">
    <property type="component" value="Unassembled WGS sequence"/>
</dbReference>
<dbReference type="EMBL" id="JAPDHW010000009">
    <property type="protein sequence ID" value="MCW3169515.1"/>
    <property type="molecule type" value="Genomic_DNA"/>
</dbReference>
<keyword evidence="2" id="KW-1185">Reference proteome</keyword>
<comment type="caution">
    <text evidence="1">The sequence shown here is derived from an EMBL/GenBank/DDBJ whole genome shotgun (WGS) entry which is preliminary data.</text>
</comment>
<protein>
    <recommendedName>
        <fullName evidence="3">Lipoprotein</fullName>
    </recommendedName>
</protein>
<reference evidence="1" key="1">
    <citation type="submission" date="2022-10" db="EMBL/GenBank/DDBJ databases">
        <title>Chryseobacterium babae sp. nov. isolated from the gut of the beetle Oryctes rhinoceros, and Chryseobacterium kimseyorum sp. nov., isolated from a stick insect rearing cage.</title>
        <authorList>
            <person name="Shelomi M."/>
            <person name="Han C.-J."/>
            <person name="Chen W.-M."/>
            <person name="Chen H.-K."/>
            <person name="Liaw S.-J."/>
            <person name="Muhle E."/>
            <person name="Clermont D."/>
        </authorList>
    </citation>
    <scope>NUCLEOTIDE SEQUENCE</scope>
    <source>
        <strain evidence="1">09-1422</strain>
    </source>
</reference>
<proteinExistence type="predicted"/>